<feature type="domain" description="Aminoglycoside phosphotransferase" evidence="1">
    <location>
        <begin position="44"/>
        <end position="205"/>
    </location>
</feature>
<proteinExistence type="predicted"/>
<dbReference type="PANTHER" id="PTHR21310:SF39">
    <property type="entry name" value="AMINOGLYCOSIDE PHOSPHOTRANSFERASE DOMAIN-CONTAINING PROTEIN"/>
    <property type="match status" value="1"/>
</dbReference>
<dbReference type="EMBL" id="MU001495">
    <property type="protein sequence ID" value="KAF2448818.1"/>
    <property type="molecule type" value="Genomic_DNA"/>
</dbReference>
<dbReference type="OrthoDB" id="3250044at2759"/>
<dbReference type="Gene3D" id="3.90.1200.10">
    <property type="match status" value="1"/>
</dbReference>
<keyword evidence="2" id="KW-0808">Transferase</keyword>
<dbReference type="InterPro" id="IPR051678">
    <property type="entry name" value="AGP_Transferase"/>
</dbReference>
<accession>A0A9P4PT61</accession>
<sequence length="262" mass="29661">MSSFTDDHIISLCHDPTTIILSSPQCSNKVARISNDVAVKFGQFVTVQEFKNQQIAQQRLNSDIVTVPRAYRFIQNEDVGYIVMDYAAGKTLDLDSAKEVVKELGKVLNHIHQHVGTKPGSLGGGPVSGELWPEHEEVDFSEPDDLHLWLNRSRSPGNQIDLRNHNLCMCHLDFNPRNIIVDGNRIHLIDWSAAGFFPRFFDHISYQFLPQDLGFFYLLRPFLDPLSNAEEERAQAVVKILRHHQFHVFPGAKIPPRASIGA</sequence>
<keyword evidence="2" id="KW-0418">Kinase</keyword>
<evidence type="ECO:0000313" key="2">
    <source>
        <dbReference type="EMBL" id="KAF2448818.1"/>
    </source>
</evidence>
<evidence type="ECO:0000259" key="1">
    <source>
        <dbReference type="Pfam" id="PF01636"/>
    </source>
</evidence>
<dbReference type="InterPro" id="IPR011009">
    <property type="entry name" value="Kinase-like_dom_sf"/>
</dbReference>
<gene>
    <name evidence="2" type="ORF">P171DRAFT_407040</name>
</gene>
<dbReference type="GO" id="GO:0016301">
    <property type="term" value="F:kinase activity"/>
    <property type="evidence" value="ECO:0007669"/>
    <property type="project" value="UniProtKB-KW"/>
</dbReference>
<comment type="caution">
    <text evidence="2">The sequence shown here is derived from an EMBL/GenBank/DDBJ whole genome shotgun (WGS) entry which is preliminary data.</text>
</comment>
<dbReference type="SUPFAM" id="SSF56112">
    <property type="entry name" value="Protein kinase-like (PK-like)"/>
    <property type="match status" value="1"/>
</dbReference>
<reference evidence="2" key="1">
    <citation type="journal article" date="2020" name="Stud. Mycol.">
        <title>101 Dothideomycetes genomes: a test case for predicting lifestyles and emergence of pathogens.</title>
        <authorList>
            <person name="Haridas S."/>
            <person name="Albert R."/>
            <person name="Binder M."/>
            <person name="Bloem J."/>
            <person name="Labutti K."/>
            <person name="Salamov A."/>
            <person name="Andreopoulos B."/>
            <person name="Baker S."/>
            <person name="Barry K."/>
            <person name="Bills G."/>
            <person name="Bluhm B."/>
            <person name="Cannon C."/>
            <person name="Castanera R."/>
            <person name="Culley D."/>
            <person name="Daum C."/>
            <person name="Ezra D."/>
            <person name="Gonzalez J."/>
            <person name="Henrissat B."/>
            <person name="Kuo A."/>
            <person name="Liang C."/>
            <person name="Lipzen A."/>
            <person name="Lutzoni F."/>
            <person name="Magnuson J."/>
            <person name="Mondo S."/>
            <person name="Nolan M."/>
            <person name="Ohm R."/>
            <person name="Pangilinan J."/>
            <person name="Park H.-J."/>
            <person name="Ramirez L."/>
            <person name="Alfaro M."/>
            <person name="Sun H."/>
            <person name="Tritt A."/>
            <person name="Yoshinaga Y."/>
            <person name="Zwiers L.-H."/>
            <person name="Turgeon B."/>
            <person name="Goodwin S."/>
            <person name="Spatafora J."/>
            <person name="Crous P."/>
            <person name="Grigoriev I."/>
        </authorList>
    </citation>
    <scope>NUCLEOTIDE SEQUENCE</scope>
    <source>
        <strain evidence="2">CBS 690.94</strain>
    </source>
</reference>
<dbReference type="AlphaFoldDB" id="A0A9P4PT61"/>
<organism evidence="2 3">
    <name type="scientific">Karstenula rhodostoma CBS 690.94</name>
    <dbReference type="NCBI Taxonomy" id="1392251"/>
    <lineage>
        <taxon>Eukaryota</taxon>
        <taxon>Fungi</taxon>
        <taxon>Dikarya</taxon>
        <taxon>Ascomycota</taxon>
        <taxon>Pezizomycotina</taxon>
        <taxon>Dothideomycetes</taxon>
        <taxon>Pleosporomycetidae</taxon>
        <taxon>Pleosporales</taxon>
        <taxon>Massarineae</taxon>
        <taxon>Didymosphaeriaceae</taxon>
        <taxon>Karstenula</taxon>
    </lineage>
</organism>
<dbReference type="Pfam" id="PF01636">
    <property type="entry name" value="APH"/>
    <property type="match status" value="1"/>
</dbReference>
<protein>
    <submittedName>
        <fullName evidence="2">Kinase-like protein</fullName>
    </submittedName>
</protein>
<dbReference type="InterPro" id="IPR002575">
    <property type="entry name" value="Aminoglycoside_PTrfase"/>
</dbReference>
<keyword evidence="3" id="KW-1185">Reference proteome</keyword>
<name>A0A9P4PT61_9PLEO</name>
<dbReference type="Proteomes" id="UP000799764">
    <property type="component" value="Unassembled WGS sequence"/>
</dbReference>
<evidence type="ECO:0000313" key="3">
    <source>
        <dbReference type="Proteomes" id="UP000799764"/>
    </source>
</evidence>
<dbReference type="PANTHER" id="PTHR21310">
    <property type="entry name" value="AMINOGLYCOSIDE PHOSPHOTRANSFERASE-RELATED-RELATED"/>
    <property type="match status" value="1"/>
</dbReference>